<dbReference type="Pfam" id="PF00593">
    <property type="entry name" value="TonB_dep_Rec_b-barrel"/>
    <property type="match status" value="1"/>
</dbReference>
<evidence type="ECO:0000256" key="1">
    <source>
        <dbReference type="ARBA" id="ARBA00004571"/>
    </source>
</evidence>
<dbReference type="EMBL" id="BLAB01000001">
    <property type="protein sequence ID" value="GER92443.1"/>
    <property type="molecule type" value="Genomic_DNA"/>
</dbReference>
<evidence type="ECO:0000256" key="3">
    <source>
        <dbReference type="ARBA" id="ARBA00022692"/>
    </source>
</evidence>
<organism evidence="11">
    <name type="scientific">hot springs metagenome</name>
    <dbReference type="NCBI Taxonomy" id="433727"/>
    <lineage>
        <taxon>unclassified sequences</taxon>
        <taxon>metagenomes</taxon>
        <taxon>ecological metagenomes</taxon>
    </lineage>
</organism>
<evidence type="ECO:0000256" key="5">
    <source>
        <dbReference type="ARBA" id="ARBA00023077"/>
    </source>
</evidence>
<proteinExistence type="predicted"/>
<dbReference type="SUPFAM" id="SSF56935">
    <property type="entry name" value="Porins"/>
    <property type="match status" value="1"/>
</dbReference>
<dbReference type="Pfam" id="PF07715">
    <property type="entry name" value="Plug"/>
    <property type="match status" value="1"/>
</dbReference>
<dbReference type="GO" id="GO:0015344">
    <property type="term" value="F:siderophore uptake transmembrane transporter activity"/>
    <property type="evidence" value="ECO:0007669"/>
    <property type="project" value="TreeGrafter"/>
</dbReference>
<keyword evidence="3" id="KW-0812">Transmembrane</keyword>
<evidence type="ECO:0000256" key="6">
    <source>
        <dbReference type="ARBA" id="ARBA00023136"/>
    </source>
</evidence>
<feature type="domain" description="TonB-dependent receptor-like beta-barrel" evidence="9">
    <location>
        <begin position="179"/>
        <end position="645"/>
    </location>
</feature>
<keyword evidence="6" id="KW-0472">Membrane</keyword>
<evidence type="ECO:0000256" key="8">
    <source>
        <dbReference type="ARBA" id="ARBA00023237"/>
    </source>
</evidence>
<accession>A0A5J4KY80</accession>
<reference evidence="11" key="1">
    <citation type="submission" date="2019-10" db="EMBL/GenBank/DDBJ databases">
        <title>Metagenomic sequencing of thiosulfate-disproportionating enrichment culture.</title>
        <authorList>
            <person name="Umezawa K."/>
            <person name="Kojima H."/>
            <person name="Fukui M."/>
        </authorList>
    </citation>
    <scope>NUCLEOTIDE SEQUENCE</scope>
    <source>
        <strain evidence="11">45J</strain>
    </source>
</reference>
<keyword evidence="8" id="KW-0998">Cell outer membrane</keyword>
<sequence>MKRFSSFVVTFLFLTFSYLPFTLNLSAIPVFAEQKTASLEEIVVTATKIEEPKKDVPAPVHIITQEDIKNSTARNAGDLISEAAIGHVHKYPGTLTGRIALRGLTTDLFSDLKSRVLVLINGHRAGTVNLAKIPVEDIERIEIVKGPASVLYGSSAMGGVINIITKEGREGFHGSIGSEIGSWRYWKTQAELSGKRGAFDFYLTASRSSSGDFEAKDYGKIQNTGYDDETVSARFGYKFFDSHHISIGFQHWKGLEIGSPGARYSPDPDNYSDRGRDGFDIRYKTADFEAKYYLIKDRDEWHGGMTSGIGNSNITLTKTDTQGTSIQKTFAIGDHRVIFGGQWDRIEVDSSRNTGAPYNPNSRYDSYGAFTEGRLSLFDKKLLLSAGLRYDYFENEILSTQGIISLKPKKEDIDHVTARGGVVYKLTDEISLKGNIGTAFRSPAPDELATDYVSSWGTRYIGNPNLKPEKSTSYDAGIEYSKDLFKGGLIFFHTDFKDKILGYYDSILKAQTFKNVDGATLQGIEANLSYDIGLASGLDLSIEPFTNITYHTKYSSKDELEIGKYGKTLLYTPKWTGAFGIKAGKERWDVRFIANYIGDEKVQDWDFNSPTYGKAIDKGDFTVVTLKGSYRPIKNLEITVSVENLFDRAYEYMLGYPMPERTFIGGVKWIF</sequence>
<dbReference type="Gene3D" id="2.170.130.10">
    <property type="entry name" value="TonB-dependent receptor, plug domain"/>
    <property type="match status" value="1"/>
</dbReference>
<dbReference type="PROSITE" id="PS52016">
    <property type="entry name" value="TONB_DEPENDENT_REC_3"/>
    <property type="match status" value="1"/>
</dbReference>
<keyword evidence="4" id="KW-0732">Signal</keyword>
<comment type="caution">
    <text evidence="11">The sequence shown here is derived from an EMBL/GenBank/DDBJ whole genome shotgun (WGS) entry which is preliminary data.</text>
</comment>
<keyword evidence="5" id="KW-0798">TonB box</keyword>
<evidence type="ECO:0000256" key="4">
    <source>
        <dbReference type="ARBA" id="ARBA00022729"/>
    </source>
</evidence>
<keyword evidence="7 11" id="KW-0675">Receptor</keyword>
<dbReference type="InterPro" id="IPR012910">
    <property type="entry name" value="Plug_dom"/>
</dbReference>
<dbReference type="Gene3D" id="2.40.170.20">
    <property type="entry name" value="TonB-dependent receptor, beta-barrel domain"/>
    <property type="match status" value="1"/>
</dbReference>
<dbReference type="CDD" id="cd01347">
    <property type="entry name" value="ligand_gated_channel"/>
    <property type="match status" value="1"/>
</dbReference>
<name>A0A5J4KY80_9ZZZZ</name>
<evidence type="ECO:0000313" key="11">
    <source>
        <dbReference type="EMBL" id="GER92443.1"/>
    </source>
</evidence>
<dbReference type="InterPro" id="IPR000531">
    <property type="entry name" value="Beta-barrel_TonB"/>
</dbReference>
<protein>
    <submittedName>
        <fullName evidence="11">TonB-dependent receptor</fullName>
    </submittedName>
</protein>
<keyword evidence="2" id="KW-0813">Transport</keyword>
<dbReference type="PANTHER" id="PTHR30069:SF29">
    <property type="entry name" value="HEMOGLOBIN AND HEMOGLOBIN-HAPTOGLOBIN-BINDING PROTEIN 1-RELATED"/>
    <property type="match status" value="1"/>
</dbReference>
<dbReference type="InterPro" id="IPR037066">
    <property type="entry name" value="Plug_dom_sf"/>
</dbReference>
<evidence type="ECO:0000259" key="9">
    <source>
        <dbReference type="Pfam" id="PF00593"/>
    </source>
</evidence>
<feature type="domain" description="TonB-dependent receptor plug" evidence="10">
    <location>
        <begin position="52"/>
        <end position="160"/>
    </location>
</feature>
<dbReference type="GO" id="GO:0009279">
    <property type="term" value="C:cell outer membrane"/>
    <property type="evidence" value="ECO:0007669"/>
    <property type="project" value="UniProtKB-SubCell"/>
</dbReference>
<dbReference type="AlphaFoldDB" id="A0A5J4KY80"/>
<gene>
    <name evidence="11" type="ORF">A45J_0159</name>
</gene>
<dbReference type="InterPro" id="IPR036942">
    <property type="entry name" value="Beta-barrel_TonB_sf"/>
</dbReference>
<dbReference type="InterPro" id="IPR039426">
    <property type="entry name" value="TonB-dep_rcpt-like"/>
</dbReference>
<comment type="subcellular location">
    <subcellularLocation>
        <location evidence="1">Cell outer membrane</location>
        <topology evidence="1">Multi-pass membrane protein</topology>
    </subcellularLocation>
</comment>
<evidence type="ECO:0000256" key="7">
    <source>
        <dbReference type="ARBA" id="ARBA00023170"/>
    </source>
</evidence>
<dbReference type="PANTHER" id="PTHR30069">
    <property type="entry name" value="TONB-DEPENDENT OUTER MEMBRANE RECEPTOR"/>
    <property type="match status" value="1"/>
</dbReference>
<evidence type="ECO:0000256" key="2">
    <source>
        <dbReference type="ARBA" id="ARBA00022448"/>
    </source>
</evidence>
<evidence type="ECO:0000259" key="10">
    <source>
        <dbReference type="Pfam" id="PF07715"/>
    </source>
</evidence>
<dbReference type="GO" id="GO:0044718">
    <property type="term" value="P:siderophore transmembrane transport"/>
    <property type="evidence" value="ECO:0007669"/>
    <property type="project" value="TreeGrafter"/>
</dbReference>